<feature type="transmembrane region" description="Helical" evidence="7">
    <location>
        <begin position="191"/>
        <end position="212"/>
    </location>
</feature>
<dbReference type="PROSITE" id="PS50850">
    <property type="entry name" value="MFS"/>
    <property type="match status" value="1"/>
</dbReference>
<keyword evidence="2" id="KW-0813">Transport</keyword>
<dbReference type="Pfam" id="PF07690">
    <property type="entry name" value="MFS_1"/>
    <property type="match status" value="1"/>
</dbReference>
<feature type="transmembrane region" description="Helical" evidence="7">
    <location>
        <begin position="224"/>
        <end position="244"/>
    </location>
</feature>
<evidence type="ECO:0000259" key="8">
    <source>
        <dbReference type="PROSITE" id="PS50850"/>
    </source>
</evidence>
<evidence type="ECO:0000256" key="4">
    <source>
        <dbReference type="ARBA" id="ARBA00022989"/>
    </source>
</evidence>
<evidence type="ECO:0000256" key="7">
    <source>
        <dbReference type="SAM" id="Phobius"/>
    </source>
</evidence>
<evidence type="ECO:0000256" key="5">
    <source>
        <dbReference type="ARBA" id="ARBA00023136"/>
    </source>
</evidence>
<proteinExistence type="predicted"/>
<feature type="region of interest" description="Disordered" evidence="6">
    <location>
        <begin position="1"/>
        <end position="33"/>
    </location>
</feature>
<reference evidence="9 10" key="1">
    <citation type="submission" date="2024-07" db="EMBL/GenBank/DDBJ databases">
        <title>Section-level genome sequencing and comparative genomics of Aspergillus sections Usti and Cavernicolus.</title>
        <authorList>
            <consortium name="Lawrence Berkeley National Laboratory"/>
            <person name="Nybo J.L."/>
            <person name="Vesth T.C."/>
            <person name="Theobald S."/>
            <person name="Frisvad J.C."/>
            <person name="Larsen T.O."/>
            <person name="Kjaerboelling I."/>
            <person name="Rothschild-Mancinelli K."/>
            <person name="Lyhne E.K."/>
            <person name="Kogle M.E."/>
            <person name="Barry K."/>
            <person name="Clum A."/>
            <person name="Na H."/>
            <person name="Ledsgaard L."/>
            <person name="Lin J."/>
            <person name="Lipzen A."/>
            <person name="Kuo A."/>
            <person name="Riley R."/>
            <person name="Mondo S."/>
            <person name="LaButti K."/>
            <person name="Haridas S."/>
            <person name="Pangalinan J."/>
            <person name="Salamov A.A."/>
            <person name="Simmons B.A."/>
            <person name="Magnuson J.K."/>
            <person name="Chen J."/>
            <person name="Drula E."/>
            <person name="Henrissat B."/>
            <person name="Wiebenga A."/>
            <person name="Lubbers R.J."/>
            <person name="Gomes A.C."/>
            <person name="Macurrencykelacurrency M.R."/>
            <person name="Stajich J."/>
            <person name="Grigoriev I.V."/>
            <person name="Mortensen U.H."/>
            <person name="De vries R.P."/>
            <person name="Baker S.E."/>
            <person name="Andersen M.R."/>
        </authorList>
    </citation>
    <scope>NUCLEOTIDE SEQUENCE [LARGE SCALE GENOMIC DNA]</scope>
    <source>
        <strain evidence="9 10">CBS 756.74</strain>
    </source>
</reference>
<dbReference type="SUPFAM" id="SSF103473">
    <property type="entry name" value="MFS general substrate transporter"/>
    <property type="match status" value="1"/>
</dbReference>
<feature type="transmembrane region" description="Helical" evidence="7">
    <location>
        <begin position="61"/>
        <end position="78"/>
    </location>
</feature>
<dbReference type="GeneID" id="98162343"/>
<dbReference type="PANTHER" id="PTHR43791:SF70">
    <property type="entry name" value="MAJOR FACILITATOR SUPERFAMILY (MFS) PROFILE DOMAIN-CONTAINING PROTEIN"/>
    <property type="match status" value="1"/>
</dbReference>
<keyword evidence="10" id="KW-1185">Reference proteome</keyword>
<feature type="transmembrane region" description="Helical" evidence="7">
    <location>
        <begin position="417"/>
        <end position="438"/>
    </location>
</feature>
<sequence>MSEIEKGTLGPKEPTHIVDDKPPSDEGSEDEQRKDVAFSVYLQAREQTISLEEGNRVRRKIDLHLMPLMMVTGFLQYLDKSSMSYAVLYNLEKDLNMTGSQYSWASSLFFFGLLAWSYPSLLLLQRFPVGKYFACQVLAWGVISFLMATASNFAGLAALRFLLGAAESVQMPGFVIITSMYYTREEQPFRLIFWYATNGIAIIAGGLFAYGIGNINGTIPLWKYPFIICGALSTCWSIVLFLALPSNPATAWFLTPEERAIAISRVKSNQTGIENKTFRKEQAIEALLDPKVILSGLANGAGNILSGITLFGGLVIRGFGFTTLQTTLLQCPTGLIEIIALVVFTAGATYIPNSRVVLSIIATTIALAGTVMLYAVSLEHRWALVAGLWIMGGFMPASFILGMGVTASNIAGHTKKVTAHGIIFMFYATGSIVGPQLYTSAPYVQGRRANVVAMVICLALGILQLIYLIYENRKRRRFLELHPELQESDFLFRDLTDKENPFCTNKI</sequence>
<feature type="transmembrane region" description="Helical" evidence="7">
    <location>
        <begin position="327"/>
        <end position="349"/>
    </location>
</feature>
<keyword evidence="3 7" id="KW-0812">Transmembrane</keyword>
<comment type="caution">
    <text evidence="9">The sequence shown here is derived from an EMBL/GenBank/DDBJ whole genome shotgun (WGS) entry which is preliminary data.</text>
</comment>
<keyword evidence="4 7" id="KW-1133">Transmembrane helix</keyword>
<feature type="transmembrane region" description="Helical" evidence="7">
    <location>
        <begin position="301"/>
        <end position="321"/>
    </location>
</feature>
<organism evidence="9 10">
    <name type="scientific">Aspergillus pseudodeflectus</name>
    <dbReference type="NCBI Taxonomy" id="176178"/>
    <lineage>
        <taxon>Eukaryota</taxon>
        <taxon>Fungi</taxon>
        <taxon>Dikarya</taxon>
        <taxon>Ascomycota</taxon>
        <taxon>Pezizomycotina</taxon>
        <taxon>Eurotiomycetes</taxon>
        <taxon>Eurotiomycetidae</taxon>
        <taxon>Eurotiales</taxon>
        <taxon>Aspergillaceae</taxon>
        <taxon>Aspergillus</taxon>
        <taxon>Aspergillus subgen. Nidulantes</taxon>
    </lineage>
</organism>
<keyword evidence="5 7" id="KW-0472">Membrane</keyword>
<dbReference type="PANTHER" id="PTHR43791">
    <property type="entry name" value="PERMEASE-RELATED"/>
    <property type="match status" value="1"/>
</dbReference>
<accession>A0ABR4JG65</accession>
<evidence type="ECO:0000313" key="9">
    <source>
        <dbReference type="EMBL" id="KAL2839032.1"/>
    </source>
</evidence>
<evidence type="ECO:0000313" key="10">
    <source>
        <dbReference type="Proteomes" id="UP001610444"/>
    </source>
</evidence>
<feature type="transmembrane region" description="Helical" evidence="7">
    <location>
        <begin position="137"/>
        <end position="155"/>
    </location>
</feature>
<dbReference type="RefSeq" id="XP_070893344.1">
    <property type="nucleotide sequence ID" value="XM_071047179.1"/>
</dbReference>
<dbReference type="Gene3D" id="1.20.1250.20">
    <property type="entry name" value="MFS general substrate transporter like domains"/>
    <property type="match status" value="2"/>
</dbReference>
<dbReference type="EMBL" id="JBFXLR010000078">
    <property type="protein sequence ID" value="KAL2839032.1"/>
    <property type="molecule type" value="Genomic_DNA"/>
</dbReference>
<feature type="transmembrane region" description="Helical" evidence="7">
    <location>
        <begin position="450"/>
        <end position="470"/>
    </location>
</feature>
<feature type="compositionally biased region" description="Basic and acidic residues" evidence="6">
    <location>
        <begin position="13"/>
        <end position="33"/>
    </location>
</feature>
<evidence type="ECO:0000256" key="2">
    <source>
        <dbReference type="ARBA" id="ARBA00022448"/>
    </source>
</evidence>
<feature type="transmembrane region" description="Helical" evidence="7">
    <location>
        <begin position="356"/>
        <end position="376"/>
    </location>
</feature>
<dbReference type="InterPro" id="IPR036259">
    <property type="entry name" value="MFS_trans_sf"/>
</dbReference>
<evidence type="ECO:0000256" key="1">
    <source>
        <dbReference type="ARBA" id="ARBA00004141"/>
    </source>
</evidence>
<feature type="domain" description="Major facilitator superfamily (MFS) profile" evidence="8">
    <location>
        <begin position="65"/>
        <end position="473"/>
    </location>
</feature>
<gene>
    <name evidence="9" type="ORF">BJX68DRAFT_272324</name>
</gene>
<feature type="transmembrane region" description="Helical" evidence="7">
    <location>
        <begin position="382"/>
        <end position="405"/>
    </location>
</feature>
<dbReference type="InterPro" id="IPR011701">
    <property type="entry name" value="MFS"/>
</dbReference>
<protein>
    <submittedName>
        <fullName evidence="9">Major facilitator superfamily domain-containing protein</fullName>
    </submittedName>
</protein>
<name>A0ABR4JG65_9EURO</name>
<evidence type="ECO:0000256" key="6">
    <source>
        <dbReference type="SAM" id="MobiDB-lite"/>
    </source>
</evidence>
<comment type="subcellular location">
    <subcellularLocation>
        <location evidence="1">Membrane</location>
        <topology evidence="1">Multi-pass membrane protein</topology>
    </subcellularLocation>
</comment>
<dbReference type="InterPro" id="IPR020846">
    <property type="entry name" value="MFS_dom"/>
</dbReference>
<dbReference type="Proteomes" id="UP001610444">
    <property type="component" value="Unassembled WGS sequence"/>
</dbReference>
<feature type="transmembrane region" description="Helical" evidence="7">
    <location>
        <begin position="102"/>
        <end position="125"/>
    </location>
</feature>
<evidence type="ECO:0000256" key="3">
    <source>
        <dbReference type="ARBA" id="ARBA00022692"/>
    </source>
</evidence>